<comment type="caution">
    <text evidence="1">The sequence shown here is derived from an EMBL/GenBank/DDBJ whole genome shotgun (WGS) entry which is preliminary data.</text>
</comment>
<dbReference type="Proteomes" id="UP000019140">
    <property type="component" value="Unassembled WGS sequence"/>
</dbReference>
<name>W4MGM3_9BACT</name>
<proteinExistence type="predicted"/>
<reference evidence="1 2" key="1">
    <citation type="journal article" date="2014" name="Nature">
        <title>An environmental bacterial taxon with a large and distinct metabolic repertoire.</title>
        <authorList>
            <person name="Wilson M.C."/>
            <person name="Mori T."/>
            <person name="Ruckert C."/>
            <person name="Uria A.R."/>
            <person name="Helf M.J."/>
            <person name="Takada K."/>
            <person name="Gernert C."/>
            <person name="Steffens U.A."/>
            <person name="Heycke N."/>
            <person name="Schmitt S."/>
            <person name="Rinke C."/>
            <person name="Helfrich E.J."/>
            <person name="Brachmann A.O."/>
            <person name="Gurgui C."/>
            <person name="Wakimoto T."/>
            <person name="Kracht M."/>
            <person name="Crusemann M."/>
            <person name="Hentschel U."/>
            <person name="Abe I."/>
            <person name="Matsunaga S."/>
            <person name="Kalinowski J."/>
            <person name="Takeyama H."/>
            <person name="Piel J."/>
        </authorList>
    </citation>
    <scope>NUCLEOTIDE SEQUENCE [LARGE SCALE GENOMIC DNA]</scope>
    <source>
        <strain evidence="2">TSY2</strain>
    </source>
</reference>
<dbReference type="HOGENOM" id="CLU_1630491_0_0_7"/>
<dbReference type="AlphaFoldDB" id="W4MGM3"/>
<accession>W4MGM3</accession>
<evidence type="ECO:0000313" key="1">
    <source>
        <dbReference type="EMBL" id="ETX09091.1"/>
    </source>
</evidence>
<feature type="non-terminal residue" evidence="1">
    <location>
        <position position="1"/>
    </location>
</feature>
<gene>
    <name evidence="1" type="ORF">ETSY2_01510</name>
</gene>
<sequence>MMIAVDELPVFLSKLLAESDGVERVRRMLDWLRSIRQACGTSPPWLLCGSIGLDSFVDRHSLSSTINELQPQTIGAFDEETAVQCLHRLANSAPYTLHLTADVAREMIQRVGWPIPYYLQLMFHALVELPQAQRSQSYPAVADIEAAYQTLLGPHHRSHFAH</sequence>
<keyword evidence="2" id="KW-1185">Reference proteome</keyword>
<protein>
    <submittedName>
        <fullName evidence="1">Uncharacterized protein</fullName>
    </submittedName>
</protein>
<evidence type="ECO:0000313" key="2">
    <source>
        <dbReference type="Proteomes" id="UP000019140"/>
    </source>
</evidence>
<dbReference type="EMBL" id="AZHX01000061">
    <property type="protein sequence ID" value="ETX09091.1"/>
    <property type="molecule type" value="Genomic_DNA"/>
</dbReference>
<organism evidence="1 2">
    <name type="scientific">Candidatus Entotheonella gemina</name>
    <dbReference type="NCBI Taxonomy" id="1429439"/>
    <lineage>
        <taxon>Bacteria</taxon>
        <taxon>Pseudomonadati</taxon>
        <taxon>Nitrospinota/Tectimicrobiota group</taxon>
        <taxon>Candidatus Tectimicrobiota</taxon>
        <taxon>Candidatus Entotheonellia</taxon>
        <taxon>Candidatus Entotheonellales</taxon>
        <taxon>Candidatus Entotheonellaceae</taxon>
        <taxon>Candidatus Entotheonella</taxon>
    </lineage>
</organism>